<dbReference type="PANTHER" id="PTHR13952">
    <property type="entry name" value="U1 SMALL NUCLEAR RIBONUCLEOPROTEIN 70 KD"/>
    <property type="match status" value="1"/>
</dbReference>
<dbReference type="InterPro" id="IPR035979">
    <property type="entry name" value="RBD_domain_sf"/>
</dbReference>
<dbReference type="SUPFAM" id="SSF54928">
    <property type="entry name" value="RNA-binding domain, RBD"/>
    <property type="match status" value="1"/>
</dbReference>
<comment type="caution">
    <text evidence="11">The sequence shown here is derived from an EMBL/GenBank/DDBJ whole genome shotgun (WGS) entry which is preliminary data.</text>
</comment>
<evidence type="ECO:0000256" key="6">
    <source>
        <dbReference type="ARBA" id="ARBA00023274"/>
    </source>
</evidence>
<reference evidence="11 12" key="1">
    <citation type="journal article" date="2018" name="Sci. Rep.">
        <title>Genomic signatures of local adaptation to the degree of environmental predictability in rotifers.</title>
        <authorList>
            <person name="Franch-Gras L."/>
            <person name="Hahn C."/>
            <person name="Garcia-Roger E.M."/>
            <person name="Carmona M.J."/>
            <person name="Serra M."/>
            <person name="Gomez A."/>
        </authorList>
    </citation>
    <scope>NUCLEOTIDE SEQUENCE [LARGE SCALE GENOMIC DNA]</scope>
    <source>
        <strain evidence="11">HYR1</strain>
    </source>
</reference>
<gene>
    <name evidence="11" type="ORF">BpHYR1_035841</name>
</gene>
<organism evidence="11 12">
    <name type="scientific">Brachionus plicatilis</name>
    <name type="common">Marine rotifer</name>
    <name type="synonym">Brachionus muelleri</name>
    <dbReference type="NCBI Taxonomy" id="10195"/>
    <lineage>
        <taxon>Eukaryota</taxon>
        <taxon>Metazoa</taxon>
        <taxon>Spiralia</taxon>
        <taxon>Gnathifera</taxon>
        <taxon>Rotifera</taxon>
        <taxon>Eurotatoria</taxon>
        <taxon>Monogononta</taxon>
        <taxon>Pseudotrocha</taxon>
        <taxon>Ploima</taxon>
        <taxon>Brachionidae</taxon>
        <taxon>Brachionus</taxon>
    </lineage>
</organism>
<evidence type="ECO:0000256" key="4">
    <source>
        <dbReference type="ARBA" id="ARBA00022884"/>
    </source>
</evidence>
<dbReference type="GO" id="GO:0030619">
    <property type="term" value="F:U1 snRNA binding"/>
    <property type="evidence" value="ECO:0007669"/>
    <property type="project" value="InterPro"/>
</dbReference>
<evidence type="ECO:0000256" key="3">
    <source>
        <dbReference type="ARBA" id="ARBA00016996"/>
    </source>
</evidence>
<dbReference type="AlphaFoldDB" id="A0A3M7PUA3"/>
<feature type="compositionally biased region" description="Basic residues" evidence="9">
    <location>
        <begin position="73"/>
        <end position="90"/>
    </location>
</feature>
<dbReference type="InterPro" id="IPR012677">
    <property type="entry name" value="Nucleotide-bd_a/b_plait_sf"/>
</dbReference>
<feature type="region of interest" description="Disordered" evidence="9">
    <location>
        <begin position="73"/>
        <end position="228"/>
    </location>
</feature>
<evidence type="ECO:0000256" key="2">
    <source>
        <dbReference type="ARBA" id="ARBA00004642"/>
    </source>
</evidence>
<dbReference type="InterPro" id="IPR051183">
    <property type="entry name" value="U1_U11-U12_snRNP_70-35kDa"/>
</dbReference>
<protein>
    <recommendedName>
        <fullName evidence="3">U1 small nuclear ribonucleoprotein 70 kDa</fullName>
    </recommendedName>
</protein>
<keyword evidence="12" id="KW-1185">Reference proteome</keyword>
<dbReference type="SMART" id="SM00360">
    <property type="entry name" value="RRM"/>
    <property type="match status" value="1"/>
</dbReference>
<dbReference type="PROSITE" id="PS50102">
    <property type="entry name" value="RRM"/>
    <property type="match status" value="1"/>
</dbReference>
<evidence type="ECO:0000256" key="8">
    <source>
        <dbReference type="PROSITE-ProRule" id="PRU00176"/>
    </source>
</evidence>
<feature type="non-terminal residue" evidence="11">
    <location>
        <position position="1"/>
    </location>
</feature>
<keyword evidence="6" id="KW-0687">Ribonucleoprotein</keyword>
<dbReference type="GO" id="GO:0000398">
    <property type="term" value="P:mRNA splicing, via spliceosome"/>
    <property type="evidence" value="ECO:0007669"/>
    <property type="project" value="TreeGrafter"/>
</dbReference>
<dbReference type="GO" id="GO:0016607">
    <property type="term" value="C:nuclear speck"/>
    <property type="evidence" value="ECO:0007669"/>
    <property type="project" value="UniProtKB-SubCell"/>
</dbReference>
<dbReference type="Pfam" id="PF00076">
    <property type="entry name" value="RRM_1"/>
    <property type="match status" value="1"/>
</dbReference>
<dbReference type="InterPro" id="IPR034143">
    <property type="entry name" value="snRNP70_RRM"/>
</dbReference>
<feature type="compositionally biased region" description="Basic and acidic residues" evidence="9">
    <location>
        <begin position="100"/>
        <end position="128"/>
    </location>
</feature>
<dbReference type="GO" id="GO:0071011">
    <property type="term" value="C:precatalytic spliceosome"/>
    <property type="evidence" value="ECO:0007669"/>
    <property type="project" value="TreeGrafter"/>
</dbReference>
<feature type="compositionally biased region" description="Basic residues" evidence="9">
    <location>
        <begin position="129"/>
        <end position="182"/>
    </location>
</feature>
<name>A0A3M7PUA3_BRAPC</name>
<accession>A0A3M7PUA3</accession>
<dbReference type="Proteomes" id="UP000276133">
    <property type="component" value="Unassembled WGS sequence"/>
</dbReference>
<dbReference type="InterPro" id="IPR000504">
    <property type="entry name" value="RRM_dom"/>
</dbReference>
<keyword evidence="5" id="KW-0539">Nucleus</keyword>
<dbReference type="STRING" id="10195.A0A3M7PUA3"/>
<evidence type="ECO:0000256" key="5">
    <source>
        <dbReference type="ARBA" id="ARBA00023242"/>
    </source>
</evidence>
<evidence type="ECO:0000256" key="9">
    <source>
        <dbReference type="SAM" id="MobiDB-lite"/>
    </source>
</evidence>
<evidence type="ECO:0000256" key="7">
    <source>
        <dbReference type="ARBA" id="ARBA00058765"/>
    </source>
</evidence>
<dbReference type="GO" id="GO:0003729">
    <property type="term" value="F:mRNA binding"/>
    <property type="evidence" value="ECO:0007669"/>
    <property type="project" value="TreeGrafter"/>
</dbReference>
<evidence type="ECO:0000313" key="12">
    <source>
        <dbReference type="Proteomes" id="UP000276133"/>
    </source>
</evidence>
<dbReference type="Gene3D" id="3.30.70.330">
    <property type="match status" value="1"/>
</dbReference>
<feature type="domain" description="RRM" evidence="10">
    <location>
        <begin position="1"/>
        <end position="71"/>
    </location>
</feature>
<dbReference type="EMBL" id="REGN01008831">
    <property type="protein sequence ID" value="RNA02583.1"/>
    <property type="molecule type" value="Genomic_DNA"/>
</dbReference>
<dbReference type="GO" id="GO:0005685">
    <property type="term" value="C:U1 snRNP"/>
    <property type="evidence" value="ECO:0007669"/>
    <property type="project" value="TreeGrafter"/>
</dbReference>
<feature type="compositionally biased region" description="Low complexity" evidence="9">
    <location>
        <begin position="206"/>
        <end position="221"/>
    </location>
</feature>
<dbReference type="OrthoDB" id="272703at2759"/>
<keyword evidence="4 8" id="KW-0694">RNA-binding</keyword>
<evidence type="ECO:0000259" key="10">
    <source>
        <dbReference type="PROSITE" id="PS50102"/>
    </source>
</evidence>
<dbReference type="CDD" id="cd12236">
    <property type="entry name" value="RRM_snRNP70"/>
    <property type="match status" value="1"/>
</dbReference>
<evidence type="ECO:0000313" key="11">
    <source>
        <dbReference type="EMBL" id="RNA02583.1"/>
    </source>
</evidence>
<comment type="subcellular location">
    <subcellularLocation>
        <location evidence="1">Nucleus speckle</location>
    </subcellularLocation>
    <subcellularLocation>
        <location evidence="2">Nucleus</location>
        <location evidence="2">Nucleoplasm</location>
    </subcellularLocation>
</comment>
<dbReference type="FunFam" id="3.30.70.330:FF:001585">
    <property type="entry name" value="U1 small nuclear ribonucleoprotein 70 kDa"/>
    <property type="match status" value="1"/>
</dbReference>
<comment type="function">
    <text evidence="7">Component of the spliceosomal U1 snRNP, which is essential for recognition of the pre-mRNA 5' splice-site and the subsequent assembly of the spliceosome. SNRNP70 binds to the loop I region of U1-snRNA.</text>
</comment>
<proteinExistence type="predicted"/>
<dbReference type="GO" id="GO:0071004">
    <property type="term" value="C:U2-type prespliceosome"/>
    <property type="evidence" value="ECO:0007669"/>
    <property type="project" value="TreeGrafter"/>
</dbReference>
<evidence type="ECO:0000256" key="1">
    <source>
        <dbReference type="ARBA" id="ARBA00004324"/>
    </source>
</evidence>
<dbReference type="PANTHER" id="PTHR13952:SF5">
    <property type="entry name" value="U1 SMALL NUCLEAR RIBONUCLEOPROTEIN 70 KDA"/>
    <property type="match status" value="1"/>
</dbReference>
<sequence>NYDTSESKLRREFEAYGKIRQIKLVHDIKTGKPRGYAFVEYEDENSMHAAYKRADGKKIDGRRVVVDIERGRTIKGWKPRRLGGGKAGRKSHYDPMAVEKPSDVNCVEKFEDKKPRDRDRERDREKTRDRHKRSKSRSRSRERKKRSKSKDRHRSRSRERAKKSRRSKSKDRKTSKKRSKSRDKREREGNGKLDRVLSSNDNAEPNGLNNYNNGNGLSNNGTEYGEIL</sequence>
<feature type="compositionally biased region" description="Basic and acidic residues" evidence="9">
    <location>
        <begin position="183"/>
        <end position="195"/>
    </location>
</feature>